<dbReference type="Pfam" id="PF01381">
    <property type="entry name" value="HTH_3"/>
    <property type="match status" value="1"/>
</dbReference>
<dbReference type="CDD" id="cd00093">
    <property type="entry name" value="HTH_XRE"/>
    <property type="match status" value="1"/>
</dbReference>
<evidence type="ECO:0000259" key="1">
    <source>
        <dbReference type="PROSITE" id="PS50943"/>
    </source>
</evidence>
<feature type="domain" description="HTH cro/C1-type" evidence="1">
    <location>
        <begin position="14"/>
        <end position="68"/>
    </location>
</feature>
<dbReference type="SUPFAM" id="SSF47413">
    <property type="entry name" value="lambda repressor-like DNA-binding domains"/>
    <property type="match status" value="1"/>
</dbReference>
<dbReference type="Pfam" id="PF17765">
    <property type="entry name" value="MLTR_LBD"/>
    <property type="match status" value="1"/>
</dbReference>
<dbReference type="InterPro" id="IPR001387">
    <property type="entry name" value="Cro/C1-type_HTH"/>
</dbReference>
<organism evidence="2 3">
    <name type="scientific">Rhodococcus kronopolitis</name>
    <dbReference type="NCBI Taxonomy" id="1460226"/>
    <lineage>
        <taxon>Bacteria</taxon>
        <taxon>Bacillati</taxon>
        <taxon>Actinomycetota</taxon>
        <taxon>Actinomycetes</taxon>
        <taxon>Mycobacteriales</taxon>
        <taxon>Nocardiaceae</taxon>
        <taxon>Rhodococcus</taxon>
    </lineage>
</organism>
<evidence type="ECO:0000313" key="2">
    <source>
        <dbReference type="EMBL" id="MFC4604953.1"/>
    </source>
</evidence>
<dbReference type="InterPro" id="IPR041413">
    <property type="entry name" value="MLTR_LBD"/>
</dbReference>
<dbReference type="InterPro" id="IPR010982">
    <property type="entry name" value="Lambda_DNA-bd_dom_sf"/>
</dbReference>
<reference evidence="3" key="1">
    <citation type="journal article" date="2019" name="Int. J. Syst. Evol. Microbiol.">
        <title>The Global Catalogue of Microorganisms (GCM) 10K type strain sequencing project: providing services to taxonomists for standard genome sequencing and annotation.</title>
        <authorList>
            <consortium name="The Broad Institute Genomics Platform"/>
            <consortium name="The Broad Institute Genome Sequencing Center for Infectious Disease"/>
            <person name="Wu L."/>
            <person name="Ma J."/>
        </authorList>
    </citation>
    <scope>NUCLEOTIDE SEQUENCE [LARGE SCALE GENOMIC DNA]</scope>
    <source>
        <strain evidence="3">CCUG 54520</strain>
    </source>
</reference>
<comment type="caution">
    <text evidence="2">The sequence shown here is derived from an EMBL/GenBank/DDBJ whole genome shotgun (WGS) entry which is preliminary data.</text>
</comment>
<dbReference type="PANTHER" id="PTHR35010">
    <property type="entry name" value="BLL4672 PROTEIN-RELATED"/>
    <property type="match status" value="1"/>
</dbReference>
<dbReference type="PANTHER" id="PTHR35010:SF4">
    <property type="entry name" value="BLL5781 PROTEIN"/>
    <property type="match status" value="1"/>
</dbReference>
<dbReference type="PROSITE" id="PS50943">
    <property type="entry name" value="HTH_CROC1"/>
    <property type="match status" value="1"/>
</dbReference>
<proteinExistence type="predicted"/>
<dbReference type="EMBL" id="JBHSFO010000009">
    <property type="protein sequence ID" value="MFC4604953.1"/>
    <property type="molecule type" value="Genomic_DNA"/>
</dbReference>
<evidence type="ECO:0000313" key="3">
    <source>
        <dbReference type="Proteomes" id="UP001595914"/>
    </source>
</evidence>
<dbReference type="RefSeq" id="WP_378418182.1">
    <property type="nucleotide sequence ID" value="NZ_JBHSFO010000009.1"/>
</dbReference>
<dbReference type="Proteomes" id="UP001595914">
    <property type="component" value="Unassembled WGS sequence"/>
</dbReference>
<dbReference type="Gene3D" id="1.10.260.40">
    <property type="entry name" value="lambda repressor-like DNA-binding domains"/>
    <property type="match status" value="1"/>
</dbReference>
<dbReference type="Gene3D" id="3.30.450.180">
    <property type="match status" value="1"/>
</dbReference>
<protein>
    <submittedName>
        <fullName evidence="2">Helix-turn-helix domain-containing protein</fullName>
    </submittedName>
</protein>
<keyword evidence="3" id="KW-1185">Reference proteome</keyword>
<name>A0ABV9FSM1_9NOCA</name>
<sequence length="259" mass="28380">MTDTETSRPVGSILRDWRERRRLTQLVLSSQAGVSARHLSFIETGRARPTSAMIIRLSECLEVPLRQRNTMLLAGGHAPAYPQNRLPDAPMSAVNDAINRILDAHTPYPAVVVDRHWELVAGNPAVDVLTAGSAPHLLEPPVNVLRLSLHPDGMAPRIANLGQWRGHLLARLQREADVTADPDLAQLLDELRGYPGGEEADATDTAALLVPLRIRTDAAELSMFSTTTVFGTPRDVTLAEIAIESFYPSDSATAEFFRR</sequence>
<dbReference type="SMART" id="SM00530">
    <property type="entry name" value="HTH_XRE"/>
    <property type="match status" value="1"/>
</dbReference>
<gene>
    <name evidence="2" type="ORF">ACFO6S_14740</name>
</gene>
<accession>A0ABV9FSM1</accession>